<gene>
    <name evidence="2" type="ORF">B0H17DRAFT_1047930</name>
</gene>
<feature type="compositionally biased region" description="Polar residues" evidence="1">
    <location>
        <begin position="67"/>
        <end position="94"/>
    </location>
</feature>
<proteinExistence type="predicted"/>
<feature type="region of interest" description="Disordered" evidence="1">
    <location>
        <begin position="190"/>
        <end position="209"/>
    </location>
</feature>
<keyword evidence="3" id="KW-1185">Reference proteome</keyword>
<feature type="compositionally biased region" description="Polar residues" evidence="1">
    <location>
        <begin position="129"/>
        <end position="138"/>
    </location>
</feature>
<feature type="compositionally biased region" description="Low complexity" evidence="1">
    <location>
        <begin position="115"/>
        <end position="128"/>
    </location>
</feature>
<feature type="region of interest" description="Disordered" evidence="1">
    <location>
        <begin position="1"/>
        <end position="154"/>
    </location>
</feature>
<feature type="compositionally biased region" description="Polar residues" evidence="1">
    <location>
        <begin position="12"/>
        <end position="21"/>
    </location>
</feature>
<dbReference type="AlphaFoldDB" id="A0AAD7GKY7"/>
<dbReference type="EMBL" id="JARKIE010000021">
    <property type="protein sequence ID" value="KAJ7699960.1"/>
    <property type="molecule type" value="Genomic_DNA"/>
</dbReference>
<reference evidence="2" key="1">
    <citation type="submission" date="2023-03" db="EMBL/GenBank/DDBJ databases">
        <title>Massive genome expansion in bonnet fungi (Mycena s.s.) driven by repeated elements and novel gene families across ecological guilds.</title>
        <authorList>
            <consortium name="Lawrence Berkeley National Laboratory"/>
            <person name="Harder C.B."/>
            <person name="Miyauchi S."/>
            <person name="Viragh M."/>
            <person name="Kuo A."/>
            <person name="Thoen E."/>
            <person name="Andreopoulos B."/>
            <person name="Lu D."/>
            <person name="Skrede I."/>
            <person name="Drula E."/>
            <person name="Henrissat B."/>
            <person name="Morin E."/>
            <person name="Kohler A."/>
            <person name="Barry K."/>
            <person name="LaButti K."/>
            <person name="Morin E."/>
            <person name="Salamov A."/>
            <person name="Lipzen A."/>
            <person name="Mereny Z."/>
            <person name="Hegedus B."/>
            <person name="Baldrian P."/>
            <person name="Stursova M."/>
            <person name="Weitz H."/>
            <person name="Taylor A."/>
            <person name="Grigoriev I.V."/>
            <person name="Nagy L.G."/>
            <person name="Martin F."/>
            <person name="Kauserud H."/>
        </authorList>
    </citation>
    <scope>NUCLEOTIDE SEQUENCE</scope>
    <source>
        <strain evidence="2">CBHHK067</strain>
    </source>
</reference>
<sequence length="209" mass="21978">MEQVQKRRETLAESSNSSLSRKQSDMDASVTPRRNSGARPPASTASPSVSKFVDVLSSATPGRRRSLSSTPSSILTKVASSVATKTSPPVSTKASPPIRPVDAPRPQKKADVETSSASGSSGSDSIGSLTESTVTSDGGFTDYLSDESEAELQRQAEAKAALVAQNEAEELEFRAARQALANIGLRPPKSWVATESERSTARIAPSTRS</sequence>
<name>A0AAD7GKY7_MYCRO</name>
<protein>
    <submittedName>
        <fullName evidence="2">Uncharacterized protein</fullName>
    </submittedName>
</protein>
<evidence type="ECO:0000256" key="1">
    <source>
        <dbReference type="SAM" id="MobiDB-lite"/>
    </source>
</evidence>
<dbReference type="Proteomes" id="UP001221757">
    <property type="component" value="Unassembled WGS sequence"/>
</dbReference>
<evidence type="ECO:0000313" key="2">
    <source>
        <dbReference type="EMBL" id="KAJ7699960.1"/>
    </source>
</evidence>
<evidence type="ECO:0000313" key="3">
    <source>
        <dbReference type="Proteomes" id="UP001221757"/>
    </source>
</evidence>
<feature type="compositionally biased region" description="Basic and acidic residues" evidence="1">
    <location>
        <begin position="1"/>
        <end position="11"/>
    </location>
</feature>
<comment type="caution">
    <text evidence="2">The sequence shown here is derived from an EMBL/GenBank/DDBJ whole genome shotgun (WGS) entry which is preliminary data.</text>
</comment>
<accession>A0AAD7GKY7</accession>
<organism evidence="2 3">
    <name type="scientific">Mycena rosella</name>
    <name type="common">Pink bonnet</name>
    <name type="synonym">Agaricus rosellus</name>
    <dbReference type="NCBI Taxonomy" id="1033263"/>
    <lineage>
        <taxon>Eukaryota</taxon>
        <taxon>Fungi</taxon>
        <taxon>Dikarya</taxon>
        <taxon>Basidiomycota</taxon>
        <taxon>Agaricomycotina</taxon>
        <taxon>Agaricomycetes</taxon>
        <taxon>Agaricomycetidae</taxon>
        <taxon>Agaricales</taxon>
        <taxon>Marasmiineae</taxon>
        <taxon>Mycenaceae</taxon>
        <taxon>Mycena</taxon>
    </lineage>
</organism>